<feature type="transmembrane region" description="Helical" evidence="5">
    <location>
        <begin position="56"/>
        <end position="76"/>
    </location>
</feature>
<feature type="transmembrane region" description="Helical" evidence="5">
    <location>
        <begin position="7"/>
        <end position="25"/>
    </location>
</feature>
<dbReference type="OrthoDB" id="8964478at2"/>
<keyword evidence="2 5" id="KW-0812">Transmembrane</keyword>
<dbReference type="EMBL" id="CP037901">
    <property type="protein sequence ID" value="QBP12625.1"/>
    <property type="molecule type" value="Genomic_DNA"/>
</dbReference>
<evidence type="ECO:0000256" key="1">
    <source>
        <dbReference type="ARBA" id="ARBA00022475"/>
    </source>
</evidence>
<reference evidence="6 7" key="1">
    <citation type="submission" date="2019-03" db="EMBL/GenBank/DDBJ databases">
        <title>Comparative insights into the high quality Complete genome sequence of highly metal resistant Cupriavidus metallidurans strain BS1 isolated from a gold-copper mine.</title>
        <authorList>
            <person name="Mazhar H.S."/>
            <person name="Rensing C."/>
        </authorList>
    </citation>
    <scope>NUCLEOTIDE SEQUENCE [LARGE SCALE GENOMIC DNA]</scope>
    <source>
        <strain evidence="6 7">BS1</strain>
    </source>
</reference>
<dbReference type="AlphaFoldDB" id="A0A482IU84"/>
<evidence type="ECO:0000313" key="6">
    <source>
        <dbReference type="EMBL" id="QBP12625.1"/>
    </source>
</evidence>
<feature type="transmembrane region" description="Helical" evidence="5">
    <location>
        <begin position="151"/>
        <end position="169"/>
    </location>
</feature>
<name>A0A482IU84_9BURK</name>
<proteinExistence type="predicted"/>
<evidence type="ECO:0000313" key="7">
    <source>
        <dbReference type="Proteomes" id="UP000253772"/>
    </source>
</evidence>
<keyword evidence="3 5" id="KW-1133">Transmembrane helix</keyword>
<dbReference type="GO" id="GO:0005886">
    <property type="term" value="C:plasma membrane"/>
    <property type="evidence" value="ECO:0007669"/>
    <property type="project" value="TreeGrafter"/>
</dbReference>
<gene>
    <name evidence="6" type="ORF">DDF84_023330</name>
</gene>
<organism evidence="6 7">
    <name type="scientific">Cupriavidus metallidurans</name>
    <dbReference type="NCBI Taxonomy" id="119219"/>
    <lineage>
        <taxon>Bacteria</taxon>
        <taxon>Pseudomonadati</taxon>
        <taxon>Pseudomonadota</taxon>
        <taxon>Betaproteobacteria</taxon>
        <taxon>Burkholderiales</taxon>
        <taxon>Burkholderiaceae</taxon>
        <taxon>Cupriavidus</taxon>
    </lineage>
</organism>
<feature type="transmembrane region" description="Helical" evidence="5">
    <location>
        <begin position="88"/>
        <end position="104"/>
    </location>
</feature>
<evidence type="ECO:0000256" key="3">
    <source>
        <dbReference type="ARBA" id="ARBA00022989"/>
    </source>
</evidence>
<dbReference type="Pfam" id="PF04279">
    <property type="entry name" value="IspA"/>
    <property type="match status" value="1"/>
</dbReference>
<dbReference type="PANTHER" id="PTHR36917">
    <property type="entry name" value="INTRACELLULAR SEPTATION PROTEIN A-RELATED"/>
    <property type="match status" value="1"/>
</dbReference>
<protein>
    <submittedName>
        <fullName evidence="6">Intracellular septation protein</fullName>
    </submittedName>
</protein>
<keyword evidence="4 5" id="KW-0472">Membrane</keyword>
<evidence type="ECO:0000256" key="4">
    <source>
        <dbReference type="ARBA" id="ARBA00023136"/>
    </source>
</evidence>
<evidence type="ECO:0000256" key="2">
    <source>
        <dbReference type="ARBA" id="ARBA00022692"/>
    </source>
</evidence>
<dbReference type="PANTHER" id="PTHR36917:SF1">
    <property type="entry name" value="INNER MEMBRANE-SPANNING PROTEIN YCIB"/>
    <property type="match status" value="1"/>
</dbReference>
<dbReference type="InterPro" id="IPR006008">
    <property type="entry name" value="YciB"/>
</dbReference>
<accession>A0A482IU84</accession>
<dbReference type="RefSeq" id="WP_017514261.1">
    <property type="nucleotide sequence ID" value="NZ_CP037901.1"/>
</dbReference>
<keyword evidence="1" id="KW-1003">Cell membrane</keyword>
<feature type="transmembrane region" description="Helical" evidence="5">
    <location>
        <begin position="125"/>
        <end position="145"/>
    </location>
</feature>
<evidence type="ECO:0000256" key="5">
    <source>
        <dbReference type="SAM" id="Phobius"/>
    </source>
</evidence>
<feature type="transmembrane region" description="Helical" evidence="5">
    <location>
        <begin position="31"/>
        <end position="49"/>
    </location>
</feature>
<sequence length="192" mass="20632">MSAFFYALRPVLFDSLGVIVFAVLFAMKVDVVVATAAGTAVAVGVVLWARFRGEPIAALQWISLISVLVSAAATLLTNDPRFVMGKPSVLYALVGVVMLRGGWMHRYVPPVARERMGDLLTRYGYLWAGLMLLTGVLNLVVAVAFTASWPLFIGVFPLASKLALFGIQFTQMKLAARRMGIVQPQVGGEGAA</sequence>
<dbReference type="Proteomes" id="UP000253772">
    <property type="component" value="Chromosome c2"/>
</dbReference>